<protein>
    <submittedName>
        <fullName evidence="1">Uncharacterized protein</fullName>
    </submittedName>
</protein>
<gene>
    <name evidence="1" type="ORF">V8G54_014411</name>
</gene>
<reference evidence="1 2" key="1">
    <citation type="journal article" date="2023" name="Life. Sci Alliance">
        <title>Evolutionary insights into 3D genome organization and epigenetic landscape of Vigna mungo.</title>
        <authorList>
            <person name="Junaid A."/>
            <person name="Singh B."/>
            <person name="Bhatia S."/>
        </authorList>
    </citation>
    <scope>NUCLEOTIDE SEQUENCE [LARGE SCALE GENOMIC DNA]</scope>
    <source>
        <strain evidence="1">Urdbean</strain>
    </source>
</reference>
<proteinExistence type="predicted"/>
<sequence length="326" mass="33102">MSGITLGVGMVSMTHTGFESVTLNLPHVLEASRKIFNAPPHIIISASGKRVPLRPDGGGCAGVVSFFLAGDNGEVAEDFVGGVVEEDGVAVQEGVKIVLLAAVGVTREFQEGEVVERRGGDIVFGDEFVGEGVAATHDDDFPRGKDLVGGVPAAVREAVVANFAPVAGIVLGAGGEGAEGGVAVVETASLEEGAVGGESPGGAPGVGAEGEGAEGVVGEVVEDGVGGAVELEGEVVGVEAAAVVGEGDVGGAEVGALHVHGGDAYAALELHPMTSFGVCTIFNGNYELKEDALKKNKKERWEVLDLESHSSVSEWGQQLKHFNWKD</sequence>
<dbReference type="Proteomes" id="UP001374535">
    <property type="component" value="Chromosome 5"/>
</dbReference>
<evidence type="ECO:0000313" key="2">
    <source>
        <dbReference type="Proteomes" id="UP001374535"/>
    </source>
</evidence>
<accession>A0AAQ3NHH3</accession>
<keyword evidence="2" id="KW-1185">Reference proteome</keyword>
<dbReference type="AlphaFoldDB" id="A0AAQ3NHH3"/>
<dbReference type="EMBL" id="CP144696">
    <property type="protein sequence ID" value="WVZ09881.1"/>
    <property type="molecule type" value="Genomic_DNA"/>
</dbReference>
<organism evidence="1 2">
    <name type="scientific">Vigna mungo</name>
    <name type="common">Black gram</name>
    <name type="synonym">Phaseolus mungo</name>
    <dbReference type="NCBI Taxonomy" id="3915"/>
    <lineage>
        <taxon>Eukaryota</taxon>
        <taxon>Viridiplantae</taxon>
        <taxon>Streptophyta</taxon>
        <taxon>Embryophyta</taxon>
        <taxon>Tracheophyta</taxon>
        <taxon>Spermatophyta</taxon>
        <taxon>Magnoliopsida</taxon>
        <taxon>eudicotyledons</taxon>
        <taxon>Gunneridae</taxon>
        <taxon>Pentapetalae</taxon>
        <taxon>rosids</taxon>
        <taxon>fabids</taxon>
        <taxon>Fabales</taxon>
        <taxon>Fabaceae</taxon>
        <taxon>Papilionoideae</taxon>
        <taxon>50 kb inversion clade</taxon>
        <taxon>NPAAA clade</taxon>
        <taxon>indigoferoid/millettioid clade</taxon>
        <taxon>Phaseoleae</taxon>
        <taxon>Vigna</taxon>
    </lineage>
</organism>
<name>A0AAQ3NHH3_VIGMU</name>
<evidence type="ECO:0000313" key="1">
    <source>
        <dbReference type="EMBL" id="WVZ09881.1"/>
    </source>
</evidence>